<sequence>MKKEQMKKEQNIPIVHKILYALLIIRCRSTPGAVFVIAHSLTNLNKAATADFNCRVIECRLAAQVMAKKQGLQWAGIKRLGALQKALDVDLPKMIFLVEATLHERPYTKIEVLKELETTSEYLDANSLTPNTVHIQSFKLKQRALHVFQEALRVQKFVETCSNSIDETTLPTLGKLMLESHASLRDLYECSHPQLDRLVDLSKNFTLGTRLTGAGWGGCTVSLLLRDNVDKYVSFLIENFYKSLGKVDNIDSIVFSTAPQSGACVYLKEL</sequence>
<accession>A0ABQ9J1P6</accession>
<feature type="domain" description="GHMP kinase C-terminal" evidence="3">
    <location>
        <begin position="167"/>
        <end position="240"/>
    </location>
</feature>
<dbReference type="InterPro" id="IPR006206">
    <property type="entry name" value="Mevalonate/galactokinase"/>
</dbReference>
<dbReference type="PANTHER" id="PTHR10457:SF7">
    <property type="entry name" value="GALACTOKINASE-RELATED"/>
    <property type="match status" value="1"/>
</dbReference>
<evidence type="ECO:0000256" key="2">
    <source>
        <dbReference type="ARBA" id="ARBA00022840"/>
    </source>
</evidence>
<evidence type="ECO:0000313" key="5">
    <source>
        <dbReference type="Proteomes" id="UP001162164"/>
    </source>
</evidence>
<organism evidence="4 5">
    <name type="scientific">Molorchus minor</name>
    <dbReference type="NCBI Taxonomy" id="1323400"/>
    <lineage>
        <taxon>Eukaryota</taxon>
        <taxon>Metazoa</taxon>
        <taxon>Ecdysozoa</taxon>
        <taxon>Arthropoda</taxon>
        <taxon>Hexapoda</taxon>
        <taxon>Insecta</taxon>
        <taxon>Pterygota</taxon>
        <taxon>Neoptera</taxon>
        <taxon>Endopterygota</taxon>
        <taxon>Coleoptera</taxon>
        <taxon>Polyphaga</taxon>
        <taxon>Cucujiformia</taxon>
        <taxon>Chrysomeloidea</taxon>
        <taxon>Cerambycidae</taxon>
        <taxon>Lamiinae</taxon>
        <taxon>Monochamini</taxon>
        <taxon>Molorchus</taxon>
    </lineage>
</organism>
<dbReference type="InterPro" id="IPR036554">
    <property type="entry name" value="GHMP_kinase_C_sf"/>
</dbReference>
<evidence type="ECO:0000259" key="3">
    <source>
        <dbReference type="Pfam" id="PF08544"/>
    </source>
</evidence>
<evidence type="ECO:0000256" key="1">
    <source>
        <dbReference type="ARBA" id="ARBA00022741"/>
    </source>
</evidence>
<gene>
    <name evidence="4" type="ORF">NQ317_004886</name>
</gene>
<dbReference type="Pfam" id="PF08544">
    <property type="entry name" value="GHMP_kinases_C"/>
    <property type="match status" value="1"/>
</dbReference>
<name>A0ABQ9J1P6_9CUCU</name>
<proteinExistence type="predicted"/>
<dbReference type="InterPro" id="IPR013750">
    <property type="entry name" value="GHMP_kinase_C_dom"/>
</dbReference>
<keyword evidence="5" id="KW-1185">Reference proteome</keyword>
<dbReference type="Proteomes" id="UP001162164">
    <property type="component" value="Unassembled WGS sequence"/>
</dbReference>
<dbReference type="EMBL" id="JAPWTJ010001584">
    <property type="protein sequence ID" value="KAJ8970738.1"/>
    <property type="molecule type" value="Genomic_DNA"/>
</dbReference>
<protein>
    <recommendedName>
        <fullName evidence="3">GHMP kinase C-terminal domain-containing protein</fullName>
    </recommendedName>
</protein>
<keyword evidence="2" id="KW-0067">ATP-binding</keyword>
<dbReference type="SUPFAM" id="SSF55060">
    <property type="entry name" value="GHMP Kinase, C-terminal domain"/>
    <property type="match status" value="1"/>
</dbReference>
<evidence type="ECO:0000313" key="4">
    <source>
        <dbReference type="EMBL" id="KAJ8970738.1"/>
    </source>
</evidence>
<keyword evidence="1" id="KW-0547">Nucleotide-binding</keyword>
<dbReference type="PIRSF" id="PIRSF000530">
    <property type="entry name" value="Galactokinase"/>
    <property type="match status" value="1"/>
</dbReference>
<comment type="caution">
    <text evidence="4">The sequence shown here is derived from an EMBL/GenBank/DDBJ whole genome shotgun (WGS) entry which is preliminary data.</text>
</comment>
<dbReference type="PANTHER" id="PTHR10457">
    <property type="entry name" value="MEVALONATE KINASE/GALACTOKINASE"/>
    <property type="match status" value="1"/>
</dbReference>
<dbReference type="Gene3D" id="1.20.1440.340">
    <property type="match status" value="1"/>
</dbReference>
<reference evidence="4" key="1">
    <citation type="journal article" date="2023" name="Insect Mol. Biol.">
        <title>Genome sequencing provides insights into the evolution of gene families encoding plant cell wall-degrading enzymes in longhorned beetles.</title>
        <authorList>
            <person name="Shin N.R."/>
            <person name="Okamura Y."/>
            <person name="Kirsch R."/>
            <person name="Pauchet Y."/>
        </authorList>
    </citation>
    <scope>NUCLEOTIDE SEQUENCE</scope>
    <source>
        <strain evidence="4">MMC_N1</strain>
    </source>
</reference>